<dbReference type="CDD" id="cd05466">
    <property type="entry name" value="PBP2_LTTR_substrate"/>
    <property type="match status" value="1"/>
</dbReference>
<sequence>MNLNSLKSFVTVAHLGNFTRAAERLNLSQPAISGHIRSLESELGVQLFLRRYRSTLLSEHGRALLGHAETVLKELDRLTEAAREVAHRPLRAMRIGFVVGADVVHMAPLLNRAGEIMPHVRIDVAQGLSGWVAAGVEAGRFQGGFFLGPTPPKGVHSIELTRLTYLLCIPVDWKRRVANAIPEDLAQLPWIWAPEGASYPLIVRDLFSRYGVTPRQVIEADREATIADLVASGIGVAILREPLARRSASEGRIEILDAYRAHVPLFFISPQEADQDMRTLRDCVLDVFDVEAGAD</sequence>
<accession>A0A0B5E591</accession>
<dbReference type="FunFam" id="1.10.10.10:FF:000001">
    <property type="entry name" value="LysR family transcriptional regulator"/>
    <property type="match status" value="1"/>
</dbReference>
<evidence type="ECO:0000313" key="6">
    <source>
        <dbReference type="EMBL" id="AJE47527.1"/>
    </source>
</evidence>
<keyword evidence="7" id="KW-1185">Reference proteome</keyword>
<gene>
    <name evidence="6" type="ORF">P73_2812</name>
</gene>
<comment type="similarity">
    <text evidence="1">Belongs to the LysR transcriptional regulatory family.</text>
</comment>
<dbReference type="OrthoDB" id="9814165at2"/>
<evidence type="ECO:0000256" key="2">
    <source>
        <dbReference type="ARBA" id="ARBA00023015"/>
    </source>
</evidence>
<keyword evidence="2" id="KW-0805">Transcription regulation</keyword>
<dbReference type="PANTHER" id="PTHR30126">
    <property type="entry name" value="HTH-TYPE TRANSCRIPTIONAL REGULATOR"/>
    <property type="match status" value="1"/>
</dbReference>
<dbReference type="Pfam" id="PF00126">
    <property type="entry name" value="HTH_1"/>
    <property type="match status" value="1"/>
</dbReference>
<evidence type="ECO:0000259" key="5">
    <source>
        <dbReference type="PROSITE" id="PS50931"/>
    </source>
</evidence>
<dbReference type="SUPFAM" id="SSF46785">
    <property type="entry name" value="Winged helix' DNA-binding domain"/>
    <property type="match status" value="1"/>
</dbReference>
<dbReference type="HOGENOM" id="CLU_039613_6_1_5"/>
<dbReference type="GO" id="GO:0000976">
    <property type="term" value="F:transcription cis-regulatory region binding"/>
    <property type="evidence" value="ECO:0007669"/>
    <property type="project" value="TreeGrafter"/>
</dbReference>
<dbReference type="InterPro" id="IPR005119">
    <property type="entry name" value="LysR_subst-bd"/>
</dbReference>
<dbReference type="AlphaFoldDB" id="A0A0B5E591"/>
<dbReference type="Proteomes" id="UP000031521">
    <property type="component" value="Chromosome"/>
</dbReference>
<keyword evidence="4" id="KW-0804">Transcription</keyword>
<name>A0A0B5E591_9RHOB</name>
<evidence type="ECO:0000256" key="1">
    <source>
        <dbReference type="ARBA" id="ARBA00009437"/>
    </source>
</evidence>
<dbReference type="InterPro" id="IPR000847">
    <property type="entry name" value="LysR_HTH_N"/>
</dbReference>
<feature type="domain" description="HTH lysR-type" evidence="5">
    <location>
        <begin position="1"/>
        <end position="58"/>
    </location>
</feature>
<dbReference type="Gene3D" id="1.10.10.10">
    <property type="entry name" value="Winged helix-like DNA-binding domain superfamily/Winged helix DNA-binding domain"/>
    <property type="match status" value="1"/>
</dbReference>
<reference evidence="6 7" key="1">
    <citation type="journal article" date="2014" name="Int. J. Syst. Evol. Microbiol.">
        <title>Celeribacter indicus sp. nov., a polycyclic aromatic hydrocarbon-degrading bacterium from deep-sea sediment and reclassification of Huaishuia halophila as Celeribacter halophilus comb. nov.</title>
        <authorList>
            <person name="Lai Q."/>
            <person name="Cao J."/>
            <person name="Yuan J."/>
            <person name="Li F."/>
            <person name="Shao Z."/>
        </authorList>
    </citation>
    <scope>NUCLEOTIDE SEQUENCE [LARGE SCALE GENOMIC DNA]</scope>
    <source>
        <strain evidence="6">P73</strain>
    </source>
</reference>
<dbReference type="PANTHER" id="PTHR30126:SF40">
    <property type="entry name" value="HTH-TYPE TRANSCRIPTIONAL REGULATOR GLTR"/>
    <property type="match status" value="1"/>
</dbReference>
<dbReference type="PRINTS" id="PR00039">
    <property type="entry name" value="HTHLYSR"/>
</dbReference>
<dbReference type="KEGG" id="cid:P73_2812"/>
<organism evidence="6 7">
    <name type="scientific">Celeribacter indicus</name>
    <dbReference type="NCBI Taxonomy" id="1208324"/>
    <lineage>
        <taxon>Bacteria</taxon>
        <taxon>Pseudomonadati</taxon>
        <taxon>Pseudomonadota</taxon>
        <taxon>Alphaproteobacteria</taxon>
        <taxon>Rhodobacterales</taxon>
        <taxon>Roseobacteraceae</taxon>
        <taxon>Celeribacter</taxon>
    </lineage>
</organism>
<evidence type="ECO:0000256" key="4">
    <source>
        <dbReference type="ARBA" id="ARBA00023163"/>
    </source>
</evidence>
<dbReference type="Pfam" id="PF03466">
    <property type="entry name" value="LysR_substrate"/>
    <property type="match status" value="1"/>
</dbReference>
<dbReference type="GO" id="GO:0003700">
    <property type="term" value="F:DNA-binding transcription factor activity"/>
    <property type="evidence" value="ECO:0007669"/>
    <property type="project" value="InterPro"/>
</dbReference>
<dbReference type="SUPFAM" id="SSF53850">
    <property type="entry name" value="Periplasmic binding protein-like II"/>
    <property type="match status" value="1"/>
</dbReference>
<evidence type="ECO:0000313" key="7">
    <source>
        <dbReference type="Proteomes" id="UP000031521"/>
    </source>
</evidence>
<evidence type="ECO:0000256" key="3">
    <source>
        <dbReference type="ARBA" id="ARBA00023125"/>
    </source>
</evidence>
<dbReference type="InterPro" id="IPR036390">
    <property type="entry name" value="WH_DNA-bd_sf"/>
</dbReference>
<dbReference type="STRING" id="1208324.P73_2812"/>
<dbReference type="Gene3D" id="3.40.190.10">
    <property type="entry name" value="Periplasmic binding protein-like II"/>
    <property type="match status" value="2"/>
</dbReference>
<keyword evidence="3" id="KW-0238">DNA-binding</keyword>
<proteinExistence type="inferred from homology"/>
<dbReference type="PROSITE" id="PS50931">
    <property type="entry name" value="HTH_LYSR"/>
    <property type="match status" value="1"/>
</dbReference>
<dbReference type="EMBL" id="CP004393">
    <property type="protein sequence ID" value="AJE47527.1"/>
    <property type="molecule type" value="Genomic_DNA"/>
</dbReference>
<dbReference type="InterPro" id="IPR036388">
    <property type="entry name" value="WH-like_DNA-bd_sf"/>
</dbReference>
<protein>
    <submittedName>
        <fullName evidence="6">LysR family transcription regulator protein</fullName>
    </submittedName>
</protein>